<evidence type="ECO:0000256" key="5">
    <source>
        <dbReference type="SAM" id="Phobius"/>
    </source>
</evidence>
<dbReference type="Gene3D" id="1.20.120.550">
    <property type="entry name" value="Membrane associated eicosanoid/glutathione metabolism-like domain"/>
    <property type="match status" value="1"/>
</dbReference>
<reference evidence="6 7" key="1">
    <citation type="journal article" date="2015" name="Genome Announc.">
        <title>Draft Genome Sequences of Marine Isolates of Thalassomonas viridans and Thalassomonas actiniarum.</title>
        <authorList>
            <person name="Olonade I."/>
            <person name="van Zyl L.J."/>
            <person name="Trindade M."/>
        </authorList>
    </citation>
    <scope>NUCLEOTIDE SEQUENCE [LARGE SCALE GENOMIC DNA]</scope>
    <source>
        <strain evidence="6 7">A5K-106</strain>
    </source>
</reference>
<name>A0AAF0BZK3_9GAMM</name>
<feature type="transmembrane region" description="Helical" evidence="5">
    <location>
        <begin position="118"/>
        <end position="140"/>
    </location>
</feature>
<evidence type="ECO:0000313" key="6">
    <source>
        <dbReference type="EMBL" id="WDD96607.1"/>
    </source>
</evidence>
<accession>A0AAF0BZK3</accession>
<evidence type="ECO:0000313" key="7">
    <source>
        <dbReference type="Proteomes" id="UP000032568"/>
    </source>
</evidence>
<keyword evidence="7" id="KW-1185">Reference proteome</keyword>
<evidence type="ECO:0000256" key="4">
    <source>
        <dbReference type="ARBA" id="ARBA00023136"/>
    </source>
</evidence>
<dbReference type="Proteomes" id="UP000032568">
    <property type="component" value="Chromosome"/>
</dbReference>
<keyword evidence="4 5" id="KW-0472">Membrane</keyword>
<comment type="subcellular location">
    <subcellularLocation>
        <location evidence="1">Membrane</location>
    </subcellularLocation>
</comment>
<feature type="transmembrane region" description="Helical" evidence="5">
    <location>
        <begin position="6"/>
        <end position="26"/>
    </location>
</feature>
<proteinExistence type="predicted"/>
<evidence type="ECO:0000256" key="1">
    <source>
        <dbReference type="ARBA" id="ARBA00004370"/>
    </source>
</evidence>
<feature type="transmembrane region" description="Helical" evidence="5">
    <location>
        <begin position="72"/>
        <end position="98"/>
    </location>
</feature>
<dbReference type="InterPro" id="IPR001129">
    <property type="entry name" value="Membr-assoc_MAPEG"/>
</dbReference>
<dbReference type="KEGG" id="tact:SG35_014585"/>
<dbReference type="SUPFAM" id="SSF161084">
    <property type="entry name" value="MAPEG domain-like"/>
    <property type="match status" value="1"/>
</dbReference>
<organism evidence="6 7">
    <name type="scientific">Thalassomonas actiniarum</name>
    <dbReference type="NCBI Taxonomy" id="485447"/>
    <lineage>
        <taxon>Bacteria</taxon>
        <taxon>Pseudomonadati</taxon>
        <taxon>Pseudomonadota</taxon>
        <taxon>Gammaproteobacteria</taxon>
        <taxon>Alteromonadales</taxon>
        <taxon>Colwelliaceae</taxon>
        <taxon>Thalassomonas</taxon>
    </lineage>
</organism>
<dbReference type="Pfam" id="PF01124">
    <property type="entry name" value="MAPEG"/>
    <property type="match status" value="1"/>
</dbReference>
<keyword evidence="2 5" id="KW-0812">Transmembrane</keyword>
<reference evidence="6 7" key="2">
    <citation type="journal article" date="2022" name="Mar. Drugs">
        <title>Bioassay-Guided Fractionation Leads to the Detection of Cholic Acid Generated by the Rare Thalassomonas sp.</title>
        <authorList>
            <person name="Pheiffer F."/>
            <person name="Schneider Y.K."/>
            <person name="Hansen E.H."/>
            <person name="Andersen J.H."/>
            <person name="Isaksson J."/>
            <person name="Busche T."/>
            <person name="R C."/>
            <person name="Kalinowski J."/>
            <person name="Zyl L.V."/>
            <person name="Trindade M."/>
        </authorList>
    </citation>
    <scope>NUCLEOTIDE SEQUENCE [LARGE SCALE GENOMIC DNA]</scope>
    <source>
        <strain evidence="6 7">A5K-106</strain>
    </source>
</reference>
<evidence type="ECO:0000256" key="2">
    <source>
        <dbReference type="ARBA" id="ARBA00022692"/>
    </source>
</evidence>
<sequence length="141" mass="15911">MEASAILQPVFVLGLLTVAMTLWMFFTRVPAMKKLKIHPQKGQDTAKLKELLPKEVNRVSNNYNHLFEQPTLFYAVAISIAALGHVDSFYVACAWSYTVLRIGHSLVQATVDRVMVRFVLFILSWLVLAVMVVREAIAVFS</sequence>
<dbReference type="GO" id="GO:0016020">
    <property type="term" value="C:membrane"/>
    <property type="evidence" value="ECO:0007669"/>
    <property type="project" value="UniProtKB-SubCell"/>
</dbReference>
<dbReference type="InterPro" id="IPR023352">
    <property type="entry name" value="MAPEG-like_dom_sf"/>
</dbReference>
<dbReference type="AlphaFoldDB" id="A0AAF0BZK3"/>
<protein>
    <submittedName>
        <fullName evidence="6">MAPEG family protein</fullName>
    </submittedName>
</protein>
<dbReference type="EMBL" id="CP059735">
    <property type="protein sequence ID" value="WDD96607.1"/>
    <property type="molecule type" value="Genomic_DNA"/>
</dbReference>
<evidence type="ECO:0000256" key="3">
    <source>
        <dbReference type="ARBA" id="ARBA00022989"/>
    </source>
</evidence>
<gene>
    <name evidence="6" type="ORF">SG35_014585</name>
</gene>
<keyword evidence="3 5" id="KW-1133">Transmembrane helix</keyword>
<dbReference type="RefSeq" id="WP_044834553.1">
    <property type="nucleotide sequence ID" value="NZ_CP059735.1"/>
</dbReference>